<protein>
    <submittedName>
        <fullName evidence="1">Uncharacterized protein</fullName>
    </submittedName>
</protein>
<keyword evidence="2" id="KW-1185">Reference proteome</keyword>
<organism evidence="1 2">
    <name type="scientific">Tritrichomonas musculus</name>
    <dbReference type="NCBI Taxonomy" id="1915356"/>
    <lineage>
        <taxon>Eukaryota</taxon>
        <taxon>Metamonada</taxon>
        <taxon>Parabasalia</taxon>
        <taxon>Tritrichomonadida</taxon>
        <taxon>Tritrichomonadidae</taxon>
        <taxon>Tritrichomonas</taxon>
    </lineage>
</organism>
<dbReference type="Proteomes" id="UP001470230">
    <property type="component" value="Unassembled WGS sequence"/>
</dbReference>
<reference evidence="1 2" key="1">
    <citation type="submission" date="2024-04" db="EMBL/GenBank/DDBJ databases">
        <title>Tritrichomonas musculus Genome.</title>
        <authorList>
            <person name="Alves-Ferreira E."/>
            <person name="Grigg M."/>
            <person name="Lorenzi H."/>
            <person name="Galac M."/>
        </authorList>
    </citation>
    <scope>NUCLEOTIDE SEQUENCE [LARGE SCALE GENOMIC DNA]</scope>
    <source>
        <strain evidence="1 2">EAF2021</strain>
    </source>
</reference>
<gene>
    <name evidence="1" type="ORF">M9Y10_022863</name>
</gene>
<sequence>MSSKVIEIYRKNLRHEIIKRFPTFSSREIYTALKSPNLPDLFFENLFPICESIEIPTSSLPNIFIPYRIFSNRISEERFINFLEDEVTCKSIPNKLPPNITDEQIAILSKLANAIRTHRTQATPSKKAGLCSERPSYSQQWIYLTRLNYNKGENAKVRLSSLLHFAAEMNLSFSPEKLLDAIFTFFEKKFDSINFEQFTHLMETF</sequence>
<evidence type="ECO:0000313" key="1">
    <source>
        <dbReference type="EMBL" id="KAK8894429.1"/>
    </source>
</evidence>
<name>A0ABR2KTH7_9EUKA</name>
<proteinExistence type="predicted"/>
<evidence type="ECO:0000313" key="2">
    <source>
        <dbReference type="Proteomes" id="UP001470230"/>
    </source>
</evidence>
<comment type="caution">
    <text evidence="1">The sequence shown here is derived from an EMBL/GenBank/DDBJ whole genome shotgun (WGS) entry which is preliminary data.</text>
</comment>
<dbReference type="EMBL" id="JAPFFF010000003">
    <property type="protein sequence ID" value="KAK8894429.1"/>
    <property type="molecule type" value="Genomic_DNA"/>
</dbReference>
<accession>A0ABR2KTH7</accession>